<evidence type="ECO:0000313" key="3">
    <source>
        <dbReference type="Proteomes" id="UP000258476"/>
    </source>
</evidence>
<protein>
    <submittedName>
        <fullName evidence="2">Uncharacterized protein</fullName>
    </submittedName>
</protein>
<evidence type="ECO:0000313" key="2">
    <source>
        <dbReference type="EMBL" id="SYX08858.1"/>
    </source>
</evidence>
<keyword evidence="3" id="KW-1185">Reference proteome</keyword>
<dbReference type="Proteomes" id="UP000258476">
    <property type="component" value="Chromosome"/>
</dbReference>
<sequence length="101" mass="11158">MHNDWLLNNKNSILETIARALPILGNILGAAKLFSIFAAPTKTDSKVDIAFHTFAGIFETLGLGLIIQVLKIIFTIILLLTSLCEKKQEFSQARGYQNLAI</sequence>
<dbReference type="AlphaFoldDB" id="A0A3B0PRQ8"/>
<dbReference type="EMBL" id="LS992154">
    <property type="protein sequence ID" value="SYX08858.1"/>
    <property type="molecule type" value="Genomic_DNA"/>
</dbReference>
<dbReference type="RefSeq" id="WP_231913643.1">
    <property type="nucleotide sequence ID" value="NZ_LS992154.1"/>
</dbReference>
<accession>A0A3B0PRQ8</accession>
<organism evidence="2 3">
    <name type="scientific">Chlamydia poikilotherma</name>
    <dbReference type="NCBI Taxonomy" id="1967783"/>
    <lineage>
        <taxon>Bacteria</taxon>
        <taxon>Pseudomonadati</taxon>
        <taxon>Chlamydiota</taxon>
        <taxon>Chlamydiia</taxon>
        <taxon>Chlamydiales</taxon>
        <taxon>Chlamydiaceae</taxon>
        <taxon>Chlamydia/Chlamydophila group</taxon>
        <taxon>Chlamydia</taxon>
    </lineage>
</organism>
<gene>
    <name evidence="2" type="ORF">C834K_0395</name>
</gene>
<dbReference type="KEGG" id="chla:C834K_0395"/>
<feature type="transmembrane region" description="Helical" evidence="1">
    <location>
        <begin position="61"/>
        <end position="84"/>
    </location>
</feature>
<keyword evidence="1" id="KW-0812">Transmembrane</keyword>
<name>A0A3B0PRQ8_9CHLA</name>
<feature type="transmembrane region" description="Helical" evidence="1">
    <location>
        <begin position="21"/>
        <end position="41"/>
    </location>
</feature>
<reference evidence="3" key="1">
    <citation type="submission" date="2017-11" db="EMBL/GenBank/DDBJ databases">
        <authorList>
            <person name="Seth-Smith MB H."/>
        </authorList>
    </citation>
    <scope>NUCLEOTIDE SEQUENCE [LARGE SCALE GENOMIC DNA]</scope>
</reference>
<keyword evidence="1" id="KW-1133">Transmembrane helix</keyword>
<keyword evidence="1" id="KW-0472">Membrane</keyword>
<proteinExistence type="predicted"/>
<evidence type="ECO:0000256" key="1">
    <source>
        <dbReference type="SAM" id="Phobius"/>
    </source>
</evidence>